<dbReference type="AlphaFoldDB" id="A0A5B9DE54"/>
<feature type="transmembrane region" description="Helical" evidence="1">
    <location>
        <begin position="279"/>
        <end position="297"/>
    </location>
</feature>
<feature type="transmembrane region" description="Helical" evidence="1">
    <location>
        <begin position="246"/>
        <end position="267"/>
    </location>
</feature>
<proteinExistence type="predicted"/>
<feature type="transmembrane region" description="Helical" evidence="1">
    <location>
        <begin position="98"/>
        <end position="116"/>
    </location>
</feature>
<keyword evidence="3" id="KW-1185">Reference proteome</keyword>
<evidence type="ECO:0000256" key="1">
    <source>
        <dbReference type="SAM" id="Phobius"/>
    </source>
</evidence>
<name>A0A5B9DE54_9ARCH</name>
<accession>A0A5B9DE54</accession>
<sequence length="314" mass="35940">MTSEKKNIALSKAFKDEKEEKFQTYDRSLLGITSIICGIIIVVLAILGPLFLNIINYKTSQSGIWQVLGQDLANLILLAPICIVGGILHLKKREAAKYFLILPAITLIYTGLSYGIGQEWNHPELLGNYNVEKFFWIYLILIIGGLIMIIFSLPLFNQSDVPKFNPKTIKIYALSVIVFLVLFAMMWLKEVFEVVQFGDTVSGSYSATPVVFWVIRYLDLGFTIPLGIIGMYIFITRPQKAYSIMLLFFGFFTTMIFAVNMMGWIMFFNHDPELQIETLAIFSVLFLLSYGGFYYLIKDKVRLRSKRFIRNTGK</sequence>
<feature type="transmembrane region" description="Helical" evidence="1">
    <location>
        <begin position="136"/>
        <end position="157"/>
    </location>
</feature>
<feature type="transmembrane region" description="Helical" evidence="1">
    <location>
        <begin position="72"/>
        <end position="91"/>
    </location>
</feature>
<evidence type="ECO:0000313" key="3">
    <source>
        <dbReference type="Proteomes" id="UP000321408"/>
    </source>
</evidence>
<evidence type="ECO:0000313" key="2">
    <source>
        <dbReference type="EMBL" id="QEE17528.1"/>
    </source>
</evidence>
<feature type="transmembrane region" description="Helical" evidence="1">
    <location>
        <begin position="29"/>
        <end position="52"/>
    </location>
</feature>
<keyword evidence="1" id="KW-0812">Transmembrane</keyword>
<protein>
    <submittedName>
        <fullName evidence="2">Uncharacterized protein</fullName>
    </submittedName>
</protein>
<dbReference type="KEGG" id="psyt:DSAG12_03365"/>
<feature type="transmembrane region" description="Helical" evidence="1">
    <location>
        <begin position="169"/>
        <end position="188"/>
    </location>
</feature>
<dbReference type="GeneID" id="41331332"/>
<organism evidence="2 3">
    <name type="scientific">Promethearchaeum syntrophicum</name>
    <dbReference type="NCBI Taxonomy" id="2594042"/>
    <lineage>
        <taxon>Archaea</taxon>
        <taxon>Promethearchaeati</taxon>
        <taxon>Promethearchaeota</taxon>
        <taxon>Promethearchaeia</taxon>
        <taxon>Promethearchaeales</taxon>
        <taxon>Promethearchaeaceae</taxon>
        <taxon>Promethearchaeum</taxon>
    </lineage>
</organism>
<reference evidence="2 3" key="2">
    <citation type="journal article" date="2024" name="Int. J. Syst. Evol. Microbiol.">
        <title>Promethearchaeum syntrophicum gen. nov., sp. nov., an anaerobic, obligately syntrophic archaeon, the first isolate of the lineage 'Asgard' archaea, and proposal of the new archaeal phylum Promethearchaeota phyl. nov. and kingdom Promethearchaeati regn. nov.</title>
        <authorList>
            <person name="Imachi H."/>
            <person name="Nobu M.K."/>
            <person name="Kato S."/>
            <person name="Takaki Y."/>
            <person name="Miyazaki M."/>
            <person name="Miyata M."/>
            <person name="Ogawara M."/>
            <person name="Saito Y."/>
            <person name="Sakai S."/>
            <person name="Tahara Y.O."/>
            <person name="Takano Y."/>
            <person name="Tasumi E."/>
            <person name="Uematsu K."/>
            <person name="Yoshimura T."/>
            <person name="Itoh T."/>
            <person name="Ohkuma M."/>
            <person name="Takai K."/>
        </authorList>
    </citation>
    <scope>NUCLEOTIDE SEQUENCE [LARGE SCALE GENOMIC DNA]</scope>
    <source>
        <strain evidence="2 3">MK-D1</strain>
    </source>
</reference>
<gene>
    <name evidence="2" type="ORF">DSAG12_03365</name>
</gene>
<keyword evidence="1" id="KW-1133">Transmembrane helix</keyword>
<feature type="transmembrane region" description="Helical" evidence="1">
    <location>
        <begin position="210"/>
        <end position="234"/>
    </location>
</feature>
<reference evidence="2 3" key="1">
    <citation type="journal article" date="2020" name="Nature">
        <title>Isolation of an archaeon at the prokaryote-eukaryote interface.</title>
        <authorList>
            <person name="Imachi H."/>
            <person name="Nobu M.K."/>
            <person name="Nakahara N."/>
            <person name="Morono Y."/>
            <person name="Ogawara M."/>
            <person name="Takaki Y."/>
            <person name="Takano Y."/>
            <person name="Uematsu K."/>
            <person name="Ikuta T."/>
            <person name="Ito M."/>
            <person name="Matsui Y."/>
            <person name="Miyazaki M."/>
            <person name="Murata K."/>
            <person name="Saito Y."/>
            <person name="Sakai S."/>
            <person name="Song C."/>
            <person name="Tasumi E."/>
            <person name="Yamanaka Y."/>
            <person name="Yamaguchi T."/>
            <person name="Kamagata Y."/>
            <person name="Tamaki H."/>
            <person name="Takai K."/>
        </authorList>
    </citation>
    <scope>NUCLEOTIDE SEQUENCE [LARGE SCALE GENOMIC DNA]</scope>
    <source>
        <strain evidence="2 3">MK-D1</strain>
    </source>
</reference>
<dbReference type="OrthoDB" id="137520at2157"/>
<keyword evidence="1" id="KW-0472">Membrane</keyword>
<dbReference type="RefSeq" id="WP_147664419.1">
    <property type="nucleotide sequence ID" value="NZ_CP042905.2"/>
</dbReference>
<dbReference type="EMBL" id="CP042905">
    <property type="protein sequence ID" value="QEE17528.1"/>
    <property type="molecule type" value="Genomic_DNA"/>
</dbReference>
<dbReference type="Proteomes" id="UP000321408">
    <property type="component" value="Chromosome"/>
</dbReference>